<organism evidence="1">
    <name type="scientific">Lygus hesperus</name>
    <name type="common">Western plant bug</name>
    <dbReference type="NCBI Taxonomy" id="30085"/>
    <lineage>
        <taxon>Eukaryota</taxon>
        <taxon>Metazoa</taxon>
        <taxon>Ecdysozoa</taxon>
        <taxon>Arthropoda</taxon>
        <taxon>Hexapoda</taxon>
        <taxon>Insecta</taxon>
        <taxon>Pterygota</taxon>
        <taxon>Neoptera</taxon>
        <taxon>Paraneoptera</taxon>
        <taxon>Hemiptera</taxon>
        <taxon>Heteroptera</taxon>
        <taxon>Panheteroptera</taxon>
        <taxon>Cimicomorpha</taxon>
        <taxon>Miridae</taxon>
        <taxon>Mirini</taxon>
        <taxon>Lygus</taxon>
    </lineage>
</organism>
<feature type="non-terminal residue" evidence="1">
    <location>
        <position position="1"/>
    </location>
</feature>
<dbReference type="EMBL" id="GBHO01030888">
    <property type="protein sequence ID" value="JAG12716.1"/>
    <property type="molecule type" value="Transcribed_RNA"/>
</dbReference>
<protein>
    <submittedName>
        <fullName evidence="1">Maltase A3</fullName>
    </submittedName>
</protein>
<feature type="non-terminal residue" evidence="1">
    <location>
        <position position="140"/>
    </location>
</feature>
<name>A0A0A9WZ66_LYGHE</name>
<sequence length="140" mass="15789">SIDSSGPASLKSRIPNYLHLHRNLAYLHVKTLFELLTTSCFISAVSAPTELNSFTYHLHTTYIEDGASFPPTMWAASPPESHLTTTNGAESYHSDYNKQFYIPHPNIHHVVAAFKEIQMETTMKIESWKRGSVNKLRKAA</sequence>
<reference evidence="1" key="1">
    <citation type="journal article" date="2014" name="PLoS ONE">
        <title>Transcriptome-Based Identification of ABC Transporters in the Western Tarnished Plant Bug Lygus hesperus.</title>
        <authorList>
            <person name="Hull J.J."/>
            <person name="Chaney K."/>
            <person name="Geib S.M."/>
            <person name="Fabrick J.A."/>
            <person name="Brent C.S."/>
            <person name="Walsh D."/>
            <person name="Lavine L.C."/>
        </authorList>
    </citation>
    <scope>NUCLEOTIDE SEQUENCE</scope>
</reference>
<proteinExistence type="predicted"/>
<accession>A0A0A9WZ66</accession>
<dbReference type="AlphaFoldDB" id="A0A0A9WZ66"/>
<gene>
    <name evidence="1" type="primary">Mal-A3_2</name>
    <name evidence="1" type="ORF">CM83_102419</name>
</gene>
<evidence type="ECO:0000313" key="1">
    <source>
        <dbReference type="EMBL" id="JAG12716.1"/>
    </source>
</evidence>
<reference evidence="1" key="2">
    <citation type="submission" date="2014-07" db="EMBL/GenBank/DDBJ databases">
        <authorList>
            <person name="Hull J."/>
        </authorList>
    </citation>
    <scope>NUCLEOTIDE SEQUENCE</scope>
</reference>